<dbReference type="InParanoid" id="K3WU32"/>
<organism evidence="3 4">
    <name type="scientific">Globisporangium ultimum (strain ATCC 200006 / CBS 805.95 / DAOM BR144)</name>
    <name type="common">Pythium ultimum</name>
    <dbReference type="NCBI Taxonomy" id="431595"/>
    <lineage>
        <taxon>Eukaryota</taxon>
        <taxon>Sar</taxon>
        <taxon>Stramenopiles</taxon>
        <taxon>Oomycota</taxon>
        <taxon>Peronosporomycetes</taxon>
        <taxon>Pythiales</taxon>
        <taxon>Pythiaceae</taxon>
        <taxon>Globisporangium</taxon>
    </lineage>
</organism>
<sequence length="485" mass="55018">MPPDPDPAALEWSYELVPSFPLPVLDLSRSLKSRYLPHVLLQRIDDFLALYNRPLFVCYVLSLVLSISVPLLDAETGCYVALISALLGLPLGLGSLGTLRYDVVRLLVRTYDFWSFLFVNGATNLMVAMIFSDLRMSRLIIDWSGFQNIVLIDAQLRGIRQLWTLAVVGTFTVLMLLTCVMLGRVDRARGFSIFQYTNQNSSYEVSANDVVGNGLVTIFILLLKIVYRKRKAFRRRPKKQSIIECAIYRCRVKLSPCTVRHFSPVEPSPPDPGLSPNKHRDPLTCEPQQSTTESYLNQLLKNGCVPFVLTASFTITIASFYQSELLIALATSFDFVFYAFQLTSIHTSLCVLYEWDVSRCLGVAASWLWIHWVLTLDALTPMMKAKLNFRTRFGIPVVTMFILWHVIILFHILSGSGPKDRVIWEGNIWAHHLQVRVVPFYFSRLVTLTLWSVRMVNRLVMSTNEDATILRGAVTHALGHAHHAS</sequence>
<reference evidence="4" key="1">
    <citation type="journal article" date="2010" name="Genome Biol.">
        <title>Genome sequence of the necrotrophic plant pathogen Pythium ultimum reveals original pathogenicity mechanisms and effector repertoire.</title>
        <authorList>
            <person name="Levesque C.A."/>
            <person name="Brouwer H."/>
            <person name="Cano L."/>
            <person name="Hamilton J.P."/>
            <person name="Holt C."/>
            <person name="Huitema E."/>
            <person name="Raffaele S."/>
            <person name="Robideau G.P."/>
            <person name="Thines M."/>
            <person name="Win J."/>
            <person name="Zerillo M.M."/>
            <person name="Beakes G.W."/>
            <person name="Boore J.L."/>
            <person name="Busam D."/>
            <person name="Dumas B."/>
            <person name="Ferriera S."/>
            <person name="Fuerstenberg S.I."/>
            <person name="Gachon C.M."/>
            <person name="Gaulin E."/>
            <person name="Govers F."/>
            <person name="Grenville-Briggs L."/>
            <person name="Horner N."/>
            <person name="Hostetler J."/>
            <person name="Jiang R.H."/>
            <person name="Johnson J."/>
            <person name="Krajaejun T."/>
            <person name="Lin H."/>
            <person name="Meijer H.J."/>
            <person name="Moore B."/>
            <person name="Morris P."/>
            <person name="Phuntmart V."/>
            <person name="Puiu D."/>
            <person name="Shetty J."/>
            <person name="Stajich J.E."/>
            <person name="Tripathy S."/>
            <person name="Wawra S."/>
            <person name="van West P."/>
            <person name="Whitty B.R."/>
            <person name="Coutinho P.M."/>
            <person name="Henrissat B."/>
            <person name="Martin F."/>
            <person name="Thomas P.D."/>
            <person name="Tyler B.M."/>
            <person name="De Vries R.P."/>
            <person name="Kamoun S."/>
            <person name="Yandell M."/>
            <person name="Tisserat N."/>
            <person name="Buell C.R."/>
        </authorList>
    </citation>
    <scope>NUCLEOTIDE SEQUENCE</scope>
    <source>
        <strain evidence="4">DAOM:BR144</strain>
    </source>
</reference>
<protein>
    <submittedName>
        <fullName evidence="3">Uncharacterized protein</fullName>
    </submittedName>
</protein>
<dbReference type="HOGENOM" id="CLU_024360_2_0_1"/>
<feature type="transmembrane region" description="Helical" evidence="2">
    <location>
        <begin position="210"/>
        <end position="227"/>
    </location>
</feature>
<keyword evidence="2" id="KW-1133">Transmembrane helix</keyword>
<evidence type="ECO:0000256" key="2">
    <source>
        <dbReference type="SAM" id="Phobius"/>
    </source>
</evidence>
<reference evidence="3" key="3">
    <citation type="submission" date="2015-02" db="UniProtKB">
        <authorList>
            <consortium name="EnsemblProtists"/>
        </authorList>
    </citation>
    <scope>IDENTIFICATION</scope>
    <source>
        <strain evidence="3">DAOM BR144</strain>
    </source>
</reference>
<evidence type="ECO:0000313" key="4">
    <source>
        <dbReference type="Proteomes" id="UP000019132"/>
    </source>
</evidence>
<proteinExistence type="predicted"/>
<keyword evidence="2" id="KW-0812">Transmembrane</keyword>
<feature type="transmembrane region" description="Helical" evidence="2">
    <location>
        <begin position="54"/>
        <end position="72"/>
    </location>
</feature>
<dbReference type="EnsemblProtists" id="PYU1_T008478">
    <property type="protein sequence ID" value="PYU1_T008478"/>
    <property type="gene ID" value="PYU1_G008462"/>
</dbReference>
<feature type="transmembrane region" description="Helical" evidence="2">
    <location>
        <begin position="361"/>
        <end position="381"/>
    </location>
</feature>
<dbReference type="EMBL" id="GL376613">
    <property type="status" value="NOT_ANNOTATED_CDS"/>
    <property type="molecule type" value="Genomic_DNA"/>
</dbReference>
<evidence type="ECO:0000313" key="3">
    <source>
        <dbReference type="EnsemblProtists" id="PYU1_T008478"/>
    </source>
</evidence>
<feature type="transmembrane region" description="Helical" evidence="2">
    <location>
        <begin position="335"/>
        <end position="355"/>
    </location>
</feature>
<dbReference type="AlphaFoldDB" id="K3WU32"/>
<dbReference type="eggNOG" id="ENOG502SK07">
    <property type="taxonomic scope" value="Eukaryota"/>
</dbReference>
<dbReference type="VEuPathDB" id="FungiDB:PYU1_G008462"/>
<keyword evidence="2" id="KW-0472">Membrane</keyword>
<evidence type="ECO:0000256" key="1">
    <source>
        <dbReference type="SAM" id="MobiDB-lite"/>
    </source>
</evidence>
<feature type="transmembrane region" description="Helical" evidence="2">
    <location>
        <begin position="162"/>
        <end position="183"/>
    </location>
</feature>
<dbReference type="OMA" id="VESYENM"/>
<keyword evidence="4" id="KW-1185">Reference proteome</keyword>
<accession>K3WU32</accession>
<dbReference type="Proteomes" id="UP000019132">
    <property type="component" value="Unassembled WGS sequence"/>
</dbReference>
<name>K3WU32_GLOUD</name>
<feature type="transmembrane region" description="Helical" evidence="2">
    <location>
        <begin position="113"/>
        <end position="131"/>
    </location>
</feature>
<feature type="region of interest" description="Disordered" evidence="1">
    <location>
        <begin position="263"/>
        <end position="283"/>
    </location>
</feature>
<reference evidence="4" key="2">
    <citation type="submission" date="2010-04" db="EMBL/GenBank/DDBJ databases">
        <authorList>
            <person name="Buell R."/>
            <person name="Hamilton J."/>
            <person name="Hostetler J."/>
        </authorList>
    </citation>
    <scope>NUCLEOTIDE SEQUENCE [LARGE SCALE GENOMIC DNA]</scope>
    <source>
        <strain evidence="4">DAOM:BR144</strain>
    </source>
</reference>
<feature type="transmembrane region" description="Helical" evidence="2">
    <location>
        <begin position="79"/>
        <end position="101"/>
    </location>
</feature>
<feature type="transmembrane region" description="Helical" evidence="2">
    <location>
        <begin position="393"/>
        <end position="413"/>
    </location>
</feature>